<reference evidence="1 2" key="1">
    <citation type="submission" date="2017-04" db="EMBL/GenBank/DDBJ databases">
        <title>Bacillus krulwichiae AM31D Genome sequencing and assembly.</title>
        <authorList>
            <person name="Krulwich T.A."/>
            <person name="Anastor L."/>
            <person name="Ehrlich R."/>
            <person name="Ehrlich G.D."/>
            <person name="Janto B."/>
        </authorList>
    </citation>
    <scope>NUCLEOTIDE SEQUENCE [LARGE SCALE GENOMIC DNA]</scope>
    <source>
        <strain evidence="1 2">AM31D</strain>
    </source>
</reference>
<gene>
    <name evidence="1" type="ORF">BkAM31D_19625</name>
</gene>
<protein>
    <submittedName>
        <fullName evidence="1">Uncharacterized protein</fullName>
    </submittedName>
</protein>
<keyword evidence="2" id="KW-1185">Reference proteome</keyword>
<dbReference type="STRING" id="199441.BkAM31D_19625"/>
<proteinExistence type="predicted"/>
<dbReference type="EMBL" id="CP020814">
    <property type="protein sequence ID" value="ARK31868.1"/>
    <property type="molecule type" value="Genomic_DNA"/>
</dbReference>
<evidence type="ECO:0000313" key="1">
    <source>
        <dbReference type="EMBL" id="ARK31868.1"/>
    </source>
</evidence>
<organism evidence="1 2">
    <name type="scientific">Halalkalibacter krulwichiae</name>
    <dbReference type="NCBI Taxonomy" id="199441"/>
    <lineage>
        <taxon>Bacteria</taxon>
        <taxon>Bacillati</taxon>
        <taxon>Bacillota</taxon>
        <taxon>Bacilli</taxon>
        <taxon>Bacillales</taxon>
        <taxon>Bacillaceae</taxon>
        <taxon>Halalkalibacter</taxon>
    </lineage>
</organism>
<dbReference type="Proteomes" id="UP000193006">
    <property type="component" value="Chromosome"/>
</dbReference>
<sequence length="111" mass="12902">MKNINDVINRLNELPAQIEEVERTFFAALRGLDSAKRALFEREAELVLNKKVKGRNEKERASEMYPQTKQEYREVVLAEIKLDASKADYYRLKREFESVKVIANLLISGRG</sequence>
<dbReference type="KEGG" id="bkw:BkAM31D_19625"/>
<accession>A0A1X9MEK4</accession>
<dbReference type="AlphaFoldDB" id="A0A1X9MEK4"/>
<evidence type="ECO:0000313" key="2">
    <source>
        <dbReference type="Proteomes" id="UP000193006"/>
    </source>
</evidence>
<dbReference type="RefSeq" id="WP_066156330.1">
    <property type="nucleotide sequence ID" value="NZ_CP020814.1"/>
</dbReference>
<name>A0A1X9MEK4_9BACI</name>